<feature type="compositionally biased region" description="Basic residues" evidence="1">
    <location>
        <begin position="12"/>
        <end position="24"/>
    </location>
</feature>
<keyword evidence="5" id="KW-1185">Reference proteome</keyword>
<accession>A0A2N5CS85</accession>
<dbReference type="EMBL" id="PJRQ01000029">
    <property type="protein sequence ID" value="PLR13325.1"/>
    <property type="molecule type" value="Genomic_DNA"/>
</dbReference>
<dbReference type="EMBL" id="CP026100">
    <property type="protein sequence ID" value="AYV49088.1"/>
    <property type="molecule type" value="Genomic_DNA"/>
</dbReference>
<evidence type="ECO:0000256" key="1">
    <source>
        <dbReference type="SAM" id="MobiDB-lite"/>
    </source>
</evidence>
<evidence type="ECO:0000313" key="2">
    <source>
        <dbReference type="EMBL" id="AYV49088.1"/>
    </source>
</evidence>
<protein>
    <submittedName>
        <fullName evidence="3">Uncharacterized protein</fullName>
    </submittedName>
</protein>
<dbReference type="AlphaFoldDB" id="A0A2N5CS85"/>
<gene>
    <name evidence="2" type="ORF">C1707_24095</name>
    <name evidence="3" type="ORF">CFHF_14155</name>
</gene>
<evidence type="ECO:0000313" key="5">
    <source>
        <dbReference type="Proteomes" id="UP000281192"/>
    </source>
</evidence>
<reference evidence="3 4" key="1">
    <citation type="submission" date="2017-12" db="EMBL/GenBank/DDBJ databases">
        <title>The genome sequence of Caulobacter flavus CGMCC1 15093.</title>
        <authorList>
            <person name="Gao J."/>
            <person name="Mao X."/>
            <person name="Sun J."/>
        </authorList>
    </citation>
    <scope>NUCLEOTIDE SEQUENCE [LARGE SCALE GENOMIC DNA]</scope>
    <source>
        <strain evidence="3 4">CGMCC1 15093</strain>
    </source>
</reference>
<organism evidence="3 4">
    <name type="scientific">Caulobacter flavus</name>
    <dbReference type="NCBI Taxonomy" id="1679497"/>
    <lineage>
        <taxon>Bacteria</taxon>
        <taxon>Pseudomonadati</taxon>
        <taxon>Pseudomonadota</taxon>
        <taxon>Alphaproteobacteria</taxon>
        <taxon>Caulobacterales</taxon>
        <taxon>Caulobacteraceae</taxon>
        <taxon>Caulobacter</taxon>
    </lineage>
</organism>
<sequence length="63" mass="7623">MPRRTCPWPRPGRPRKCRRRRHAGWPRPTRCRTPASNPSRCRRRRTGPRPAWRSLPTTRRSKP</sequence>
<feature type="region of interest" description="Disordered" evidence="1">
    <location>
        <begin position="1"/>
        <end position="63"/>
    </location>
</feature>
<reference evidence="2 5" key="2">
    <citation type="submission" date="2018-01" db="EMBL/GenBank/DDBJ databases">
        <title>Complete genome sequence of Caulobacter flavus RHGG3.</title>
        <authorList>
            <person name="Yang E."/>
        </authorList>
    </citation>
    <scope>NUCLEOTIDE SEQUENCE [LARGE SCALE GENOMIC DNA]</scope>
    <source>
        <strain evidence="2 5">RHGG3</strain>
    </source>
</reference>
<evidence type="ECO:0000313" key="4">
    <source>
        <dbReference type="Proteomes" id="UP000234483"/>
    </source>
</evidence>
<evidence type="ECO:0000313" key="3">
    <source>
        <dbReference type="EMBL" id="PLR13325.1"/>
    </source>
</evidence>
<dbReference type="Proteomes" id="UP000281192">
    <property type="component" value="Chromosome"/>
</dbReference>
<name>A0A2N5CS85_9CAUL</name>
<proteinExistence type="predicted"/>
<dbReference type="KEGG" id="cfh:C1707_24095"/>
<dbReference type="Proteomes" id="UP000234483">
    <property type="component" value="Unassembled WGS sequence"/>
</dbReference>